<feature type="region of interest" description="Disordered" evidence="2">
    <location>
        <begin position="712"/>
        <end position="734"/>
    </location>
</feature>
<reference evidence="6" key="3">
    <citation type="submission" date="2015-06" db="UniProtKB">
        <authorList>
            <consortium name="EnsemblMetazoa"/>
        </authorList>
    </citation>
    <scope>IDENTIFICATION</scope>
</reference>
<proteinExistence type="inferred from homology"/>
<dbReference type="PANTHER" id="PTHR28441">
    <property type="entry name" value="PROTEIN FAM91A1"/>
    <property type="match status" value="1"/>
</dbReference>
<organism evidence="6 7">
    <name type="scientific">Helobdella robusta</name>
    <name type="common">Californian leech</name>
    <dbReference type="NCBI Taxonomy" id="6412"/>
    <lineage>
        <taxon>Eukaryota</taxon>
        <taxon>Metazoa</taxon>
        <taxon>Spiralia</taxon>
        <taxon>Lophotrochozoa</taxon>
        <taxon>Annelida</taxon>
        <taxon>Clitellata</taxon>
        <taxon>Hirudinea</taxon>
        <taxon>Rhynchobdellida</taxon>
        <taxon>Glossiphoniidae</taxon>
        <taxon>Helobdella</taxon>
    </lineage>
</organism>
<gene>
    <name evidence="6" type="primary">20197528</name>
    <name evidence="5" type="ORF">HELRODRAFT_156211</name>
</gene>
<reference evidence="5 7" key="2">
    <citation type="journal article" date="2013" name="Nature">
        <title>Insights into bilaterian evolution from three spiralian genomes.</title>
        <authorList>
            <person name="Simakov O."/>
            <person name="Marletaz F."/>
            <person name="Cho S.J."/>
            <person name="Edsinger-Gonzales E."/>
            <person name="Havlak P."/>
            <person name="Hellsten U."/>
            <person name="Kuo D.H."/>
            <person name="Larsson T."/>
            <person name="Lv J."/>
            <person name="Arendt D."/>
            <person name="Savage R."/>
            <person name="Osoegawa K."/>
            <person name="de Jong P."/>
            <person name="Grimwood J."/>
            <person name="Chapman J.A."/>
            <person name="Shapiro H."/>
            <person name="Aerts A."/>
            <person name="Otillar R.P."/>
            <person name="Terry A.Y."/>
            <person name="Boore J.L."/>
            <person name="Grigoriev I.V."/>
            <person name="Lindberg D.R."/>
            <person name="Seaver E.C."/>
            <person name="Weisblat D.A."/>
            <person name="Putnam N.H."/>
            <person name="Rokhsar D.S."/>
        </authorList>
    </citation>
    <scope>NUCLEOTIDE SEQUENCE</scope>
</reference>
<feature type="domain" description="FAM91 C-terminal" evidence="4">
    <location>
        <begin position="640"/>
        <end position="756"/>
    </location>
</feature>
<dbReference type="OrthoDB" id="275996at2759"/>
<dbReference type="EMBL" id="AMQM01002387">
    <property type="status" value="NOT_ANNOTATED_CDS"/>
    <property type="molecule type" value="Genomic_DNA"/>
</dbReference>
<evidence type="ECO:0000259" key="4">
    <source>
        <dbReference type="Pfam" id="PF14648"/>
    </source>
</evidence>
<dbReference type="PANTHER" id="PTHR28441:SF2">
    <property type="entry name" value="PROTEIN FAM91A1"/>
    <property type="match status" value="1"/>
</dbReference>
<evidence type="ECO:0000259" key="3">
    <source>
        <dbReference type="Pfam" id="PF14647"/>
    </source>
</evidence>
<dbReference type="EnsemblMetazoa" id="HelroT156211">
    <property type="protein sequence ID" value="HelroP156211"/>
    <property type="gene ID" value="HelroG156211"/>
</dbReference>
<dbReference type="KEGG" id="hro:HELRODRAFT_156211"/>
<name>T1ELS8_HELRO</name>
<comment type="similarity">
    <text evidence="1">Belongs to the FAM91 family.</text>
</comment>
<dbReference type="STRING" id="6412.T1ELS8"/>
<evidence type="ECO:0000256" key="2">
    <source>
        <dbReference type="SAM" id="MobiDB-lite"/>
    </source>
</evidence>
<feature type="domain" description="FAM91 N-terminal" evidence="3">
    <location>
        <begin position="9"/>
        <end position="313"/>
    </location>
</feature>
<dbReference type="eggNOG" id="KOG3707">
    <property type="taxonomic scope" value="Eukaryota"/>
</dbReference>
<evidence type="ECO:0000256" key="1">
    <source>
        <dbReference type="ARBA" id="ARBA00010319"/>
    </source>
</evidence>
<protein>
    <recommendedName>
        <fullName evidence="8">FAM91 N-terminal domain-containing protein</fullName>
    </recommendedName>
</protein>
<evidence type="ECO:0000313" key="7">
    <source>
        <dbReference type="Proteomes" id="UP000015101"/>
    </source>
</evidence>
<dbReference type="HOGENOM" id="CLU_010656_0_0_1"/>
<sequence>MNIEIEHSIRKNIAWANLPLNLKQNLGNSSKEYDKLAINYSIKNQLRYKGNLVRTIKKDERKYYEELLKYSREHLMLYPYHLSDVLVKGLRITPFAYYTHIMTDIMAQEKSYDSLPNFTAADCLRLMAIGRNQYIDIMNQCRSSKKFFRKKPLKDLLPRQPVESVLIEPWWVVHHGYIIEEDIKICSADEKKLIDRIIDNGPQVAASLDFNVLHGLYRKGLIYLDVPIDDDDHIIVPPLEGFVMNRVLGDYFETLLYKIFVSIDEHTSIAELAKVLEIDLQLVKNAVSMFCRLGFGRKKNIDQHLDVLHESWNTDNISLSSLGVSSSINNNSSSSSGSGVGSGHMKRIALMFDSTLTAFLMMGNLSPGLKSHAVTMFEVGKLSDESLDCFLAELEKVDTVAEGEAQRYFDHAVTLRETVHFLRHNRNLVTSSNEDDVTGQGQGLDLLRCESLLGLDAATCSRVLNKNYSLLFSVAPLSNEVRPVSHNIPHHLGPTIPEVNSIWFKLFLYSLTSNGPPSILLSKGTKLRKLPKVLQEFDRILIATWGHDPSIIPASNILLILNDALSHSAILVQGHGADQKDGQTVYIPFPLQQADKRSKLERHTSIERLYECIDLEHTCGYITMLKTAPSDGIVDDVSGEDDFDEDDWLLLDCCFGVPLFDRKLNKEVCARIQDNKLCREDSLKELALSNRRLASDLLKFVHQNQEMTSDSFNQQMSTTRLQQQQQHHHPSVNNNVINNNSILPTQNLMFSNGKLTVWDGICKHSSIIIA</sequence>
<dbReference type="Pfam" id="PF14648">
    <property type="entry name" value="FAM91_C"/>
    <property type="match status" value="2"/>
</dbReference>
<dbReference type="GeneID" id="20197528"/>
<dbReference type="Pfam" id="PF14647">
    <property type="entry name" value="FAM91_N"/>
    <property type="match status" value="1"/>
</dbReference>
<dbReference type="InterPro" id="IPR039199">
    <property type="entry name" value="FAM91"/>
</dbReference>
<accession>T1ELS8</accession>
<dbReference type="EMBL" id="KB097753">
    <property type="protein sequence ID" value="ESN90745.1"/>
    <property type="molecule type" value="Genomic_DNA"/>
</dbReference>
<dbReference type="Proteomes" id="UP000015101">
    <property type="component" value="Unassembled WGS sequence"/>
</dbReference>
<keyword evidence="7" id="KW-1185">Reference proteome</keyword>
<dbReference type="InterPro" id="IPR028097">
    <property type="entry name" value="FAM91_C_dom"/>
</dbReference>
<dbReference type="CTD" id="20197528"/>
<dbReference type="InParanoid" id="T1ELS8"/>
<reference evidence="7" key="1">
    <citation type="submission" date="2012-12" db="EMBL/GenBank/DDBJ databases">
        <authorList>
            <person name="Hellsten U."/>
            <person name="Grimwood J."/>
            <person name="Chapman J.A."/>
            <person name="Shapiro H."/>
            <person name="Aerts A."/>
            <person name="Otillar R.P."/>
            <person name="Terry A.Y."/>
            <person name="Boore J.L."/>
            <person name="Simakov O."/>
            <person name="Marletaz F."/>
            <person name="Cho S.-J."/>
            <person name="Edsinger-Gonzales E."/>
            <person name="Havlak P."/>
            <person name="Kuo D.-H."/>
            <person name="Larsson T."/>
            <person name="Lv J."/>
            <person name="Arendt D."/>
            <person name="Savage R."/>
            <person name="Osoegawa K."/>
            <person name="de Jong P."/>
            <person name="Lindberg D.R."/>
            <person name="Seaver E.C."/>
            <person name="Weisblat D.A."/>
            <person name="Putnam N.H."/>
            <person name="Grigoriev I.V."/>
            <person name="Rokhsar D.S."/>
        </authorList>
    </citation>
    <scope>NUCLEOTIDE SEQUENCE</scope>
</reference>
<evidence type="ECO:0000313" key="6">
    <source>
        <dbReference type="EnsemblMetazoa" id="HelroP156211"/>
    </source>
</evidence>
<dbReference type="AlphaFoldDB" id="T1ELS8"/>
<dbReference type="FunCoup" id="T1ELS8">
    <property type="interactions" value="1798"/>
</dbReference>
<dbReference type="RefSeq" id="XP_009031617.1">
    <property type="nucleotide sequence ID" value="XM_009033369.1"/>
</dbReference>
<evidence type="ECO:0008006" key="8">
    <source>
        <dbReference type="Google" id="ProtNLM"/>
    </source>
</evidence>
<dbReference type="OMA" id="HYESFPF"/>
<feature type="compositionally biased region" description="Polar residues" evidence="2">
    <location>
        <begin position="712"/>
        <end position="721"/>
    </location>
</feature>
<feature type="domain" description="FAM91 C-terminal" evidence="4">
    <location>
        <begin position="345"/>
        <end position="628"/>
    </location>
</feature>
<evidence type="ECO:0000313" key="5">
    <source>
        <dbReference type="EMBL" id="ESN90745.1"/>
    </source>
</evidence>
<dbReference type="InterPro" id="IPR028091">
    <property type="entry name" value="FAM91_N_dom"/>
</dbReference>